<organism evidence="2 3">
    <name type="scientific">Setaria italica</name>
    <name type="common">Foxtail millet</name>
    <name type="synonym">Panicum italicum</name>
    <dbReference type="NCBI Taxonomy" id="4555"/>
    <lineage>
        <taxon>Eukaryota</taxon>
        <taxon>Viridiplantae</taxon>
        <taxon>Streptophyta</taxon>
        <taxon>Embryophyta</taxon>
        <taxon>Tracheophyta</taxon>
        <taxon>Spermatophyta</taxon>
        <taxon>Magnoliopsida</taxon>
        <taxon>Liliopsida</taxon>
        <taxon>Poales</taxon>
        <taxon>Poaceae</taxon>
        <taxon>PACMAD clade</taxon>
        <taxon>Panicoideae</taxon>
        <taxon>Panicodae</taxon>
        <taxon>Paniceae</taxon>
        <taxon>Cenchrinae</taxon>
        <taxon>Setaria</taxon>
    </lineage>
</organism>
<dbReference type="HOGENOM" id="CLU_3090873_0_0_1"/>
<accession>K3ZFL8</accession>
<dbReference type="Proteomes" id="UP000004995">
    <property type="component" value="Unassembled WGS sequence"/>
</dbReference>
<dbReference type="AlphaFoldDB" id="K3ZFL8"/>
<dbReference type="InParanoid" id="K3ZFL8"/>
<dbReference type="EMBL" id="AGNK02001776">
    <property type="status" value="NOT_ANNOTATED_CDS"/>
    <property type="molecule type" value="Genomic_DNA"/>
</dbReference>
<feature type="region of interest" description="Disordered" evidence="1">
    <location>
        <begin position="1"/>
        <end position="52"/>
    </location>
</feature>
<sequence length="52" mass="5648">MAEEADPEQAARLFSISIELKRTREDDDTGGPRQRRRGGEDGGVGSASTSRK</sequence>
<dbReference type="Gramene" id="KQL15758">
    <property type="protein sequence ID" value="KQL15758"/>
    <property type="gene ID" value="SETIT_025370mg"/>
</dbReference>
<evidence type="ECO:0000313" key="2">
    <source>
        <dbReference type="EnsemblPlants" id="KQL15758"/>
    </source>
</evidence>
<name>K3ZFL8_SETIT</name>
<keyword evidence="3" id="KW-1185">Reference proteome</keyword>
<dbReference type="EnsemblPlants" id="KQL15758">
    <property type="protein sequence ID" value="KQL15758"/>
    <property type="gene ID" value="SETIT_025370mg"/>
</dbReference>
<protein>
    <submittedName>
        <fullName evidence="2">Uncharacterized protein</fullName>
    </submittedName>
</protein>
<proteinExistence type="predicted"/>
<evidence type="ECO:0000256" key="1">
    <source>
        <dbReference type="SAM" id="MobiDB-lite"/>
    </source>
</evidence>
<reference evidence="3" key="1">
    <citation type="journal article" date="2012" name="Nat. Biotechnol.">
        <title>Reference genome sequence of the model plant Setaria.</title>
        <authorList>
            <person name="Bennetzen J.L."/>
            <person name="Schmutz J."/>
            <person name="Wang H."/>
            <person name="Percifield R."/>
            <person name="Hawkins J."/>
            <person name="Pontaroli A.C."/>
            <person name="Estep M."/>
            <person name="Feng L."/>
            <person name="Vaughn J.N."/>
            <person name="Grimwood J."/>
            <person name="Jenkins J."/>
            <person name="Barry K."/>
            <person name="Lindquist E."/>
            <person name="Hellsten U."/>
            <person name="Deshpande S."/>
            <person name="Wang X."/>
            <person name="Wu X."/>
            <person name="Mitros T."/>
            <person name="Triplett J."/>
            <person name="Yang X."/>
            <person name="Ye C.Y."/>
            <person name="Mauro-Herrera M."/>
            <person name="Wang L."/>
            <person name="Li P."/>
            <person name="Sharma M."/>
            <person name="Sharma R."/>
            <person name="Ronald P.C."/>
            <person name="Panaud O."/>
            <person name="Kellogg E.A."/>
            <person name="Brutnell T.P."/>
            <person name="Doust A.N."/>
            <person name="Tuskan G.A."/>
            <person name="Rokhsar D."/>
            <person name="Devos K.M."/>
        </authorList>
    </citation>
    <scope>NUCLEOTIDE SEQUENCE [LARGE SCALE GENOMIC DNA]</scope>
    <source>
        <strain evidence="3">cv. Yugu1</strain>
    </source>
</reference>
<reference evidence="2" key="2">
    <citation type="submission" date="2018-08" db="UniProtKB">
        <authorList>
            <consortium name="EnsemblPlants"/>
        </authorList>
    </citation>
    <scope>IDENTIFICATION</scope>
    <source>
        <strain evidence="2">Yugu1</strain>
    </source>
</reference>
<evidence type="ECO:0000313" key="3">
    <source>
        <dbReference type="Proteomes" id="UP000004995"/>
    </source>
</evidence>